<organism evidence="4 5">
    <name type="scientific">Panicum miliaceum</name>
    <name type="common">Proso millet</name>
    <name type="synonym">Broomcorn millet</name>
    <dbReference type="NCBI Taxonomy" id="4540"/>
    <lineage>
        <taxon>Eukaryota</taxon>
        <taxon>Viridiplantae</taxon>
        <taxon>Streptophyta</taxon>
        <taxon>Embryophyta</taxon>
        <taxon>Tracheophyta</taxon>
        <taxon>Spermatophyta</taxon>
        <taxon>Magnoliopsida</taxon>
        <taxon>Liliopsida</taxon>
        <taxon>Poales</taxon>
        <taxon>Poaceae</taxon>
        <taxon>PACMAD clade</taxon>
        <taxon>Panicoideae</taxon>
        <taxon>Panicodae</taxon>
        <taxon>Paniceae</taxon>
        <taxon>Panicinae</taxon>
        <taxon>Panicum</taxon>
        <taxon>Panicum sect. Panicum</taxon>
    </lineage>
</organism>
<dbReference type="Pfam" id="PF00646">
    <property type="entry name" value="F-box"/>
    <property type="match status" value="1"/>
</dbReference>
<dbReference type="InterPro" id="IPR050796">
    <property type="entry name" value="SCF_F-box_component"/>
</dbReference>
<dbReference type="SMART" id="SM00256">
    <property type="entry name" value="FBOX"/>
    <property type="match status" value="1"/>
</dbReference>
<dbReference type="Gene3D" id="1.20.1280.50">
    <property type="match status" value="1"/>
</dbReference>
<keyword evidence="5" id="KW-1185">Reference proteome</keyword>
<dbReference type="PANTHER" id="PTHR31672">
    <property type="entry name" value="BNACNNG10540D PROTEIN"/>
    <property type="match status" value="1"/>
</dbReference>
<evidence type="ECO:0000256" key="2">
    <source>
        <dbReference type="SAM" id="SignalP"/>
    </source>
</evidence>
<dbReference type="InterPro" id="IPR036047">
    <property type="entry name" value="F-box-like_dom_sf"/>
</dbReference>
<feature type="signal peptide" evidence="2">
    <location>
        <begin position="1"/>
        <end position="25"/>
    </location>
</feature>
<gene>
    <name evidence="4" type="ORF">C2845_PM04G31790</name>
</gene>
<dbReference type="SUPFAM" id="SSF81383">
    <property type="entry name" value="F-box domain"/>
    <property type="match status" value="1"/>
</dbReference>
<name>A0A3L6QS21_PANMI</name>
<accession>A0A3L6QS21</accession>
<evidence type="ECO:0000256" key="1">
    <source>
        <dbReference type="SAM" id="MobiDB-lite"/>
    </source>
</evidence>
<proteinExistence type="predicted"/>
<reference evidence="5" key="1">
    <citation type="journal article" date="2019" name="Nat. Commun.">
        <title>The genome of broomcorn millet.</title>
        <authorList>
            <person name="Zou C."/>
            <person name="Miki D."/>
            <person name="Li D."/>
            <person name="Tang Q."/>
            <person name="Xiao L."/>
            <person name="Rajput S."/>
            <person name="Deng P."/>
            <person name="Jia W."/>
            <person name="Huang R."/>
            <person name="Zhang M."/>
            <person name="Sun Y."/>
            <person name="Hu J."/>
            <person name="Fu X."/>
            <person name="Schnable P.S."/>
            <person name="Li F."/>
            <person name="Zhang H."/>
            <person name="Feng B."/>
            <person name="Zhu X."/>
            <person name="Liu R."/>
            <person name="Schnable J.C."/>
            <person name="Zhu J.-K."/>
            <person name="Zhang H."/>
        </authorList>
    </citation>
    <scope>NUCLEOTIDE SEQUENCE [LARGE SCALE GENOMIC DNA]</scope>
</reference>
<feature type="chain" id="PRO_5017923000" description="F-box domain-containing protein" evidence="2">
    <location>
        <begin position="26"/>
        <end position="100"/>
    </location>
</feature>
<comment type="caution">
    <text evidence="4">The sequence shown here is derived from an EMBL/GenBank/DDBJ whole genome shotgun (WGS) entry which is preliminary data.</text>
</comment>
<protein>
    <recommendedName>
        <fullName evidence="3">F-box domain-containing protein</fullName>
    </recommendedName>
</protein>
<dbReference type="AlphaFoldDB" id="A0A3L6QS21"/>
<dbReference type="EMBL" id="PQIB02000011">
    <property type="protein sequence ID" value="RLM86176.1"/>
    <property type="molecule type" value="Genomic_DNA"/>
</dbReference>
<feature type="domain" description="F-box" evidence="3">
    <location>
        <begin position="30"/>
        <end position="70"/>
    </location>
</feature>
<keyword evidence="2" id="KW-0732">Signal</keyword>
<dbReference type="InterPro" id="IPR001810">
    <property type="entry name" value="F-box_dom"/>
</dbReference>
<evidence type="ECO:0000313" key="5">
    <source>
        <dbReference type="Proteomes" id="UP000275267"/>
    </source>
</evidence>
<dbReference type="STRING" id="4540.A0A3L6QS21"/>
<evidence type="ECO:0000313" key="4">
    <source>
        <dbReference type="EMBL" id="RLM86176.1"/>
    </source>
</evidence>
<dbReference type="Proteomes" id="UP000275267">
    <property type="component" value="Unassembled WGS sequence"/>
</dbReference>
<sequence length="100" mass="11015">MESALGCDEPAAMVLLLLLLAPALASNVELPADTVYEILLRVPAKALCRLRLVCQSWQSLTSDSRFAGAHSSRHPLIASLHRRHDDRDPSMLRTPSRARS</sequence>
<dbReference type="OrthoDB" id="1631251at2759"/>
<feature type="region of interest" description="Disordered" evidence="1">
    <location>
        <begin position="77"/>
        <end position="100"/>
    </location>
</feature>
<evidence type="ECO:0000259" key="3">
    <source>
        <dbReference type="SMART" id="SM00256"/>
    </source>
</evidence>
<dbReference type="PANTHER" id="PTHR31672:SF13">
    <property type="entry name" value="F-BOX PROTEIN CPR30-LIKE"/>
    <property type="match status" value="1"/>
</dbReference>